<evidence type="ECO:0000256" key="6">
    <source>
        <dbReference type="ARBA" id="ARBA00022958"/>
    </source>
</evidence>
<dbReference type="NCBIfam" id="TIGR00933">
    <property type="entry name" value="2a38"/>
    <property type="match status" value="1"/>
</dbReference>
<dbReference type="eggNOG" id="COG0168">
    <property type="taxonomic scope" value="Bacteria"/>
</dbReference>
<dbReference type="InterPro" id="IPR003445">
    <property type="entry name" value="Cat_transpt"/>
</dbReference>
<keyword evidence="7 10" id="KW-1133">Transmembrane helix</keyword>
<evidence type="ECO:0000256" key="7">
    <source>
        <dbReference type="ARBA" id="ARBA00022989"/>
    </source>
</evidence>
<evidence type="ECO:0000256" key="1">
    <source>
        <dbReference type="ARBA" id="ARBA00004651"/>
    </source>
</evidence>
<evidence type="ECO:0000256" key="5">
    <source>
        <dbReference type="ARBA" id="ARBA00022692"/>
    </source>
</evidence>
<organism evidence="11 12">
    <name type="scientific">Prochlorothrix hollandica PCC 9006 = CALU 1027</name>
    <dbReference type="NCBI Taxonomy" id="317619"/>
    <lineage>
        <taxon>Bacteria</taxon>
        <taxon>Bacillati</taxon>
        <taxon>Cyanobacteriota</taxon>
        <taxon>Cyanophyceae</taxon>
        <taxon>Prochlorotrichales</taxon>
        <taxon>Prochlorotrichaceae</taxon>
        <taxon>Prochlorothrix</taxon>
    </lineage>
</organism>
<accession>A0A0M2PXH2</accession>
<name>A0A0M2PXH2_PROHO</name>
<evidence type="ECO:0000256" key="8">
    <source>
        <dbReference type="ARBA" id="ARBA00023065"/>
    </source>
</evidence>
<dbReference type="RefSeq" id="WP_026099900.1">
    <property type="nucleotide sequence ID" value="NZ_KB235944.1"/>
</dbReference>
<dbReference type="GO" id="GO:0005886">
    <property type="term" value="C:plasma membrane"/>
    <property type="evidence" value="ECO:0007669"/>
    <property type="project" value="UniProtKB-SubCell"/>
</dbReference>
<dbReference type="Pfam" id="PF02386">
    <property type="entry name" value="TrkH"/>
    <property type="match status" value="1"/>
</dbReference>
<evidence type="ECO:0000313" key="11">
    <source>
        <dbReference type="EMBL" id="KKJ00855.1"/>
    </source>
</evidence>
<dbReference type="AlphaFoldDB" id="A0A0M2PXH2"/>
<evidence type="ECO:0000256" key="4">
    <source>
        <dbReference type="ARBA" id="ARBA00022538"/>
    </source>
</evidence>
<dbReference type="PANTHER" id="PTHR32024:SF1">
    <property type="entry name" value="KTR SYSTEM POTASSIUM UPTAKE PROTEIN B"/>
    <property type="match status" value="1"/>
</dbReference>
<protein>
    <submittedName>
        <fullName evidence="11">ATPase</fullName>
    </submittedName>
</protein>
<sequence>MTISRSICLGFLALITAGTLLLMLPFSHSDGHWGILSTALFTATSAVCVTGLSVVDVGQYYSGLGQFFIALMAQVGGLGYMTATTFLLLLLGRKFRLRDKLAMHQSLDTSGISGMQHLVKSIIGMTLMLEILGILLLLPVFEPDYGLGQGLWMATFHSINAFNNAGFGLLSNSFMDYATDPLLNVAITLMIILGGIGYQVLLELYLWGRDRVSQKPIRFTFSLHFKIVTSTTLFLLFLGTLSFFLTEFNNPATLGTLTVGEKLIAAWFQSVTTRTAGFNTVDLSQMTTTSLFLTIAFMFVGASPGSTGGGLKTTTLRVLVMCTRAVLQGKEEVLCYQRKIPMSLILKAIGGVMASLLTVIVATILMSLAAPTQEFLPVLFEVVSAFATVGLSIGITAQANLTTQLILVLVMYVGRVGVLMLMSALLGDPAPSTLHYPEEDLLVG</sequence>
<dbReference type="STRING" id="317619.GCA_000332315_04504"/>
<feature type="transmembrane region" description="Helical" evidence="10">
    <location>
        <begin position="6"/>
        <end position="26"/>
    </location>
</feature>
<evidence type="ECO:0000256" key="2">
    <source>
        <dbReference type="ARBA" id="ARBA00022448"/>
    </source>
</evidence>
<dbReference type="InterPro" id="IPR004772">
    <property type="entry name" value="TrkH"/>
</dbReference>
<feature type="transmembrane region" description="Helical" evidence="10">
    <location>
        <begin position="182"/>
        <end position="206"/>
    </location>
</feature>
<dbReference type="GO" id="GO:0015379">
    <property type="term" value="F:potassium:chloride symporter activity"/>
    <property type="evidence" value="ECO:0007669"/>
    <property type="project" value="InterPro"/>
</dbReference>
<feature type="transmembrane region" description="Helical" evidence="10">
    <location>
        <begin position="405"/>
        <end position="426"/>
    </location>
</feature>
<feature type="transmembrane region" description="Helical" evidence="10">
    <location>
        <begin position="344"/>
        <end position="369"/>
    </location>
</feature>
<keyword evidence="12" id="KW-1185">Reference proteome</keyword>
<keyword evidence="4" id="KW-0633">Potassium transport</keyword>
<dbReference type="Proteomes" id="UP000034681">
    <property type="component" value="Unassembled WGS sequence"/>
</dbReference>
<dbReference type="EMBL" id="AJTX02000003">
    <property type="protein sequence ID" value="KKJ00855.1"/>
    <property type="molecule type" value="Genomic_DNA"/>
</dbReference>
<proteinExistence type="predicted"/>
<reference evidence="11" key="1">
    <citation type="submission" date="2012-04" db="EMBL/GenBank/DDBJ databases">
        <authorList>
            <person name="Borisov I.G."/>
            <person name="Ivanikova N.V."/>
            <person name="Pinevich A.V."/>
        </authorList>
    </citation>
    <scope>NUCLEOTIDE SEQUENCE</scope>
    <source>
        <strain evidence="11">CALU 1027</strain>
    </source>
</reference>
<keyword evidence="6" id="KW-0630">Potassium</keyword>
<keyword evidence="2" id="KW-0813">Transport</keyword>
<evidence type="ECO:0000256" key="3">
    <source>
        <dbReference type="ARBA" id="ARBA00022475"/>
    </source>
</evidence>
<feature type="transmembrane region" description="Helical" evidence="10">
    <location>
        <begin position="291"/>
        <end position="311"/>
    </location>
</feature>
<evidence type="ECO:0000256" key="9">
    <source>
        <dbReference type="ARBA" id="ARBA00023136"/>
    </source>
</evidence>
<feature type="transmembrane region" description="Helical" evidence="10">
    <location>
        <begin position="33"/>
        <end position="55"/>
    </location>
</feature>
<keyword evidence="9 10" id="KW-0472">Membrane</keyword>
<evidence type="ECO:0000313" key="12">
    <source>
        <dbReference type="Proteomes" id="UP000034681"/>
    </source>
</evidence>
<feature type="transmembrane region" description="Helical" evidence="10">
    <location>
        <begin position="122"/>
        <end position="141"/>
    </location>
</feature>
<feature type="transmembrane region" description="Helical" evidence="10">
    <location>
        <begin position="67"/>
        <end position="91"/>
    </location>
</feature>
<evidence type="ECO:0000256" key="10">
    <source>
        <dbReference type="SAM" id="Phobius"/>
    </source>
</evidence>
<dbReference type="PANTHER" id="PTHR32024">
    <property type="entry name" value="TRK SYSTEM POTASSIUM UPTAKE PROTEIN TRKG-RELATED"/>
    <property type="match status" value="1"/>
</dbReference>
<feature type="transmembrane region" description="Helical" evidence="10">
    <location>
        <begin position="375"/>
        <end position="393"/>
    </location>
</feature>
<keyword evidence="8" id="KW-0406">Ion transport</keyword>
<feature type="transmembrane region" description="Helical" evidence="10">
    <location>
        <begin position="227"/>
        <end position="245"/>
    </location>
</feature>
<dbReference type="OrthoDB" id="9810952at2"/>
<keyword evidence="3" id="KW-1003">Cell membrane</keyword>
<comment type="caution">
    <text evidence="11">The sequence shown here is derived from an EMBL/GenBank/DDBJ whole genome shotgun (WGS) entry which is preliminary data.</text>
</comment>
<keyword evidence="5 10" id="KW-0812">Transmembrane</keyword>
<gene>
    <name evidence="11" type="ORF">PROH_05430</name>
</gene>
<comment type="subcellular location">
    <subcellularLocation>
        <location evidence="1">Cell membrane</location>
        <topology evidence="1">Multi-pass membrane protein</topology>
    </subcellularLocation>
</comment>